<evidence type="ECO:0000256" key="1">
    <source>
        <dbReference type="SAM" id="Phobius"/>
    </source>
</evidence>
<proteinExistence type="predicted"/>
<gene>
    <name evidence="2" type="primary">DRM1</name>
    <name evidence="2" type="ORF">KSP40_PGU004869</name>
</gene>
<evidence type="ECO:0000313" key="3">
    <source>
        <dbReference type="Proteomes" id="UP001412067"/>
    </source>
</evidence>
<keyword evidence="1" id="KW-0812">Transmembrane</keyword>
<organism evidence="2 3">
    <name type="scientific">Platanthera guangdongensis</name>
    <dbReference type="NCBI Taxonomy" id="2320717"/>
    <lineage>
        <taxon>Eukaryota</taxon>
        <taxon>Viridiplantae</taxon>
        <taxon>Streptophyta</taxon>
        <taxon>Embryophyta</taxon>
        <taxon>Tracheophyta</taxon>
        <taxon>Spermatophyta</taxon>
        <taxon>Magnoliopsida</taxon>
        <taxon>Liliopsida</taxon>
        <taxon>Asparagales</taxon>
        <taxon>Orchidaceae</taxon>
        <taxon>Orchidoideae</taxon>
        <taxon>Orchideae</taxon>
        <taxon>Orchidinae</taxon>
        <taxon>Platanthera</taxon>
    </lineage>
</organism>
<dbReference type="Proteomes" id="UP001412067">
    <property type="component" value="Unassembled WGS sequence"/>
</dbReference>
<protein>
    <submittedName>
        <fullName evidence="2">DNA (Cytosine-5)-methyltransferase DRM1</fullName>
    </submittedName>
</protein>
<dbReference type="PANTHER" id="PTHR23068:SF25">
    <property type="entry name" value="DNA (CYTOSINE-5)-METHYLTRANSFERASE DRM2"/>
    <property type="match status" value="1"/>
</dbReference>
<feature type="transmembrane region" description="Helical" evidence="1">
    <location>
        <begin position="44"/>
        <end position="65"/>
    </location>
</feature>
<dbReference type="InterPro" id="IPR050390">
    <property type="entry name" value="C5-Methyltransferase"/>
</dbReference>
<name>A0ABR2MGN7_9ASPA</name>
<dbReference type="PANTHER" id="PTHR23068">
    <property type="entry name" value="DNA CYTOSINE-5- -METHYLTRANSFERASE 3-RELATED"/>
    <property type="match status" value="1"/>
</dbReference>
<accession>A0ABR2MGN7</accession>
<keyword evidence="1" id="KW-1133">Transmembrane helix</keyword>
<sequence length="73" mass="8133">MFQNGINVLSLFSDVDGAEVTLQKLGIHLNMVVFVEKSKLNRNIVMLHAIWLSSLLTLLMLTTHWTQGGAPLL</sequence>
<evidence type="ECO:0000313" key="2">
    <source>
        <dbReference type="EMBL" id="KAK8963314.1"/>
    </source>
</evidence>
<comment type="caution">
    <text evidence="2">The sequence shown here is derived from an EMBL/GenBank/DDBJ whole genome shotgun (WGS) entry which is preliminary data.</text>
</comment>
<dbReference type="EMBL" id="JBBWWR010000007">
    <property type="protein sequence ID" value="KAK8963314.1"/>
    <property type="molecule type" value="Genomic_DNA"/>
</dbReference>
<keyword evidence="1" id="KW-0472">Membrane</keyword>
<keyword evidence="3" id="KW-1185">Reference proteome</keyword>
<reference evidence="2 3" key="1">
    <citation type="journal article" date="2022" name="Nat. Plants">
        <title>Genomes of leafy and leafless Platanthera orchids illuminate the evolution of mycoheterotrophy.</title>
        <authorList>
            <person name="Li M.H."/>
            <person name="Liu K.W."/>
            <person name="Li Z."/>
            <person name="Lu H.C."/>
            <person name="Ye Q.L."/>
            <person name="Zhang D."/>
            <person name="Wang J.Y."/>
            <person name="Li Y.F."/>
            <person name="Zhong Z.M."/>
            <person name="Liu X."/>
            <person name="Yu X."/>
            <person name="Liu D.K."/>
            <person name="Tu X.D."/>
            <person name="Liu B."/>
            <person name="Hao Y."/>
            <person name="Liao X.Y."/>
            <person name="Jiang Y.T."/>
            <person name="Sun W.H."/>
            <person name="Chen J."/>
            <person name="Chen Y.Q."/>
            <person name="Ai Y."/>
            <person name="Zhai J.W."/>
            <person name="Wu S.S."/>
            <person name="Zhou Z."/>
            <person name="Hsiao Y.Y."/>
            <person name="Wu W.L."/>
            <person name="Chen Y.Y."/>
            <person name="Lin Y.F."/>
            <person name="Hsu J.L."/>
            <person name="Li C.Y."/>
            <person name="Wang Z.W."/>
            <person name="Zhao X."/>
            <person name="Zhong W.Y."/>
            <person name="Ma X.K."/>
            <person name="Ma L."/>
            <person name="Huang J."/>
            <person name="Chen G.Z."/>
            <person name="Huang M.Z."/>
            <person name="Huang L."/>
            <person name="Peng D.H."/>
            <person name="Luo Y.B."/>
            <person name="Zou S.Q."/>
            <person name="Chen S.P."/>
            <person name="Lan S."/>
            <person name="Tsai W.C."/>
            <person name="Van de Peer Y."/>
            <person name="Liu Z.J."/>
        </authorList>
    </citation>
    <scope>NUCLEOTIDE SEQUENCE [LARGE SCALE GENOMIC DNA]</scope>
    <source>
        <strain evidence="2">Lor288</strain>
    </source>
</reference>